<name>A0A6L2LF42_TANCI</name>
<gene>
    <name evidence="2" type="ORF">Tci_030842</name>
</gene>
<feature type="compositionally biased region" description="Low complexity" evidence="1">
    <location>
        <begin position="27"/>
        <end position="39"/>
    </location>
</feature>
<feature type="compositionally biased region" description="Acidic residues" evidence="1">
    <location>
        <begin position="76"/>
        <end position="99"/>
    </location>
</feature>
<dbReference type="AlphaFoldDB" id="A0A6L2LF42"/>
<feature type="region of interest" description="Disordered" evidence="1">
    <location>
        <begin position="26"/>
        <end position="131"/>
    </location>
</feature>
<accession>A0A6L2LF42</accession>
<comment type="caution">
    <text evidence="2">The sequence shown here is derived from an EMBL/GenBank/DDBJ whole genome shotgun (WGS) entry which is preliminary data.</text>
</comment>
<dbReference type="EMBL" id="BKCJ010004073">
    <property type="protein sequence ID" value="GEU58864.1"/>
    <property type="molecule type" value="Genomic_DNA"/>
</dbReference>
<feature type="compositionally biased region" description="Pro residues" evidence="1">
    <location>
        <begin position="40"/>
        <end position="54"/>
    </location>
</feature>
<evidence type="ECO:0000313" key="2">
    <source>
        <dbReference type="EMBL" id="GEU58864.1"/>
    </source>
</evidence>
<protein>
    <submittedName>
        <fullName evidence="2">Uncharacterized protein</fullName>
    </submittedName>
</protein>
<evidence type="ECO:0000256" key="1">
    <source>
        <dbReference type="SAM" id="MobiDB-lite"/>
    </source>
</evidence>
<feature type="compositionally biased region" description="Acidic residues" evidence="1">
    <location>
        <begin position="105"/>
        <end position="122"/>
    </location>
</feature>
<sequence>MSPSTVTYTSVYFDYKPWRFQWVSDVESQSPEEAPQSPEQEPPSPDYVPGPEHPPSSDMYLVLSTRSYVANTDPKEDLEEDPEEDPADYPVDGEDDEKEDSFKDDNDEEEDASKEDEDEEEEHLAPIDSVVAKPTLPQTIVPVFVTRLHRAQIFVRPHTPPSPSTEALIAEFAFAPTPPSPPPSLLSPLSSSLPKIPSPPLHTSPAYAEAPLGYRAAMI</sequence>
<reference evidence="2" key="1">
    <citation type="journal article" date="2019" name="Sci. Rep.">
        <title>Draft genome of Tanacetum cinerariifolium, the natural source of mosquito coil.</title>
        <authorList>
            <person name="Yamashiro T."/>
            <person name="Shiraishi A."/>
            <person name="Satake H."/>
            <person name="Nakayama K."/>
        </authorList>
    </citation>
    <scope>NUCLEOTIDE SEQUENCE</scope>
</reference>
<organism evidence="2">
    <name type="scientific">Tanacetum cinerariifolium</name>
    <name type="common">Dalmatian daisy</name>
    <name type="synonym">Chrysanthemum cinerariifolium</name>
    <dbReference type="NCBI Taxonomy" id="118510"/>
    <lineage>
        <taxon>Eukaryota</taxon>
        <taxon>Viridiplantae</taxon>
        <taxon>Streptophyta</taxon>
        <taxon>Embryophyta</taxon>
        <taxon>Tracheophyta</taxon>
        <taxon>Spermatophyta</taxon>
        <taxon>Magnoliopsida</taxon>
        <taxon>eudicotyledons</taxon>
        <taxon>Gunneridae</taxon>
        <taxon>Pentapetalae</taxon>
        <taxon>asterids</taxon>
        <taxon>campanulids</taxon>
        <taxon>Asterales</taxon>
        <taxon>Asteraceae</taxon>
        <taxon>Asteroideae</taxon>
        <taxon>Anthemideae</taxon>
        <taxon>Anthemidinae</taxon>
        <taxon>Tanacetum</taxon>
    </lineage>
</organism>
<proteinExistence type="predicted"/>